<evidence type="ECO:0000313" key="2">
    <source>
        <dbReference type="Proteomes" id="UP001234202"/>
    </source>
</evidence>
<dbReference type="EMBL" id="JASBWV010000009">
    <property type="protein sequence ID" value="KAJ9124738.1"/>
    <property type="molecule type" value="Genomic_DNA"/>
</dbReference>
<proteinExistence type="predicted"/>
<comment type="caution">
    <text evidence="1">The sequence shown here is derived from an EMBL/GenBank/DDBJ whole genome shotgun (WGS) entry which is preliminary data.</text>
</comment>
<evidence type="ECO:0000313" key="1">
    <source>
        <dbReference type="EMBL" id="KAJ9124738.1"/>
    </source>
</evidence>
<accession>A0ACC2XLK1</accession>
<gene>
    <name evidence="1" type="ORF">QFC24_003106</name>
</gene>
<protein>
    <submittedName>
        <fullName evidence="1">Uncharacterized protein</fullName>
    </submittedName>
</protein>
<organism evidence="1 2">
    <name type="scientific">Naganishia onofrii</name>
    <dbReference type="NCBI Taxonomy" id="1851511"/>
    <lineage>
        <taxon>Eukaryota</taxon>
        <taxon>Fungi</taxon>
        <taxon>Dikarya</taxon>
        <taxon>Basidiomycota</taxon>
        <taxon>Agaricomycotina</taxon>
        <taxon>Tremellomycetes</taxon>
        <taxon>Filobasidiales</taxon>
        <taxon>Filobasidiaceae</taxon>
        <taxon>Naganishia</taxon>
    </lineage>
</organism>
<keyword evidence="2" id="KW-1185">Reference proteome</keyword>
<sequence>MIPIFGFSGFKLVPDRLLHWAHSRFFIPLQYQQAPMLDRQDPTIHDHADGEEDAHADHLLYILLDSNLPTGGFVASSGLESYAKHGFLKRPFDKGITTTTNAAASDGLVHYVQESVRNYSASTVPFVRDSWELLPRTTRQDDQGLNDHEDTTGDEDADEETTIHRMVSQIQRLDALYDAVTLNHVTRRSSTAQGIALLTLYTKAFADPSSLEDDDKSSSARRRREQKERGTRVIERIKKMIRRGETAGHLPVCWGLMTSAAGLSLGTSSLLLPLFSLHSHLQSTNHQHHPRPLVEKTIHLHLFLHIRSVLSAAVRLNIVGPYASTALLYRSLRGWLEQEVRGALVVRMGTGLGCAGGGGGGGGGVGDRVDQLDLGKEKAGEDEDNWSWADETEQQVLNHLHNHNHNHIQQHLQTEPSTATTTQIDTRERGWTGPTMVWPLGEIIMARHDFQHTRIFNS</sequence>
<dbReference type="Proteomes" id="UP001234202">
    <property type="component" value="Unassembled WGS sequence"/>
</dbReference>
<reference evidence="1" key="1">
    <citation type="submission" date="2023-04" db="EMBL/GenBank/DDBJ databases">
        <title>Draft Genome sequencing of Naganishia species isolated from polar environments using Oxford Nanopore Technology.</title>
        <authorList>
            <person name="Leo P."/>
            <person name="Venkateswaran K."/>
        </authorList>
    </citation>
    <scope>NUCLEOTIDE SEQUENCE</scope>
    <source>
        <strain evidence="1">DBVPG 5303</strain>
    </source>
</reference>
<name>A0ACC2XLK1_9TREE</name>